<evidence type="ECO:0000256" key="1">
    <source>
        <dbReference type="ARBA" id="ARBA00022490"/>
    </source>
</evidence>
<dbReference type="InterPro" id="IPR036976">
    <property type="entry name" value="RimM_N_sf"/>
</dbReference>
<dbReference type="EMBL" id="CAJHOE010000001">
    <property type="protein sequence ID" value="CAD7286498.1"/>
    <property type="molecule type" value="Genomic_DNA"/>
</dbReference>
<feature type="domain" description="RimM N-terminal" evidence="6">
    <location>
        <begin position="8"/>
        <end position="82"/>
    </location>
</feature>
<proteinExistence type="inferred from homology"/>
<comment type="domain">
    <text evidence="5">The PRC barrel domain binds ribosomal protein uS19.</text>
</comment>
<evidence type="ECO:0000313" key="8">
    <source>
        <dbReference type="EMBL" id="CAD7286498.1"/>
    </source>
</evidence>
<dbReference type="InterPro" id="IPR011961">
    <property type="entry name" value="RimM"/>
</dbReference>
<name>A0ABM8Q0Z8_9BACT</name>
<evidence type="ECO:0000256" key="4">
    <source>
        <dbReference type="ARBA" id="ARBA00023186"/>
    </source>
</evidence>
<accession>A0ABM8Q0Z8</accession>
<dbReference type="InterPro" id="IPR056792">
    <property type="entry name" value="PRC_RimM"/>
</dbReference>
<keyword evidence="9" id="KW-1185">Reference proteome</keyword>
<comment type="subunit">
    <text evidence="5">Binds ribosomal protein uS19.</text>
</comment>
<dbReference type="Proteomes" id="UP000789359">
    <property type="component" value="Unassembled WGS sequence"/>
</dbReference>
<comment type="caution">
    <text evidence="8">The sequence shown here is derived from an EMBL/GenBank/DDBJ whole genome shotgun (WGS) entry which is preliminary data.</text>
</comment>
<comment type="similarity">
    <text evidence="5">Belongs to the RimM family.</text>
</comment>
<dbReference type="Gene3D" id="2.40.30.60">
    <property type="entry name" value="RimM"/>
    <property type="match status" value="1"/>
</dbReference>
<evidence type="ECO:0000256" key="3">
    <source>
        <dbReference type="ARBA" id="ARBA00022552"/>
    </source>
</evidence>
<organism evidence="8 9">
    <name type="scientific">Campylobacter suis</name>
    <dbReference type="NCBI Taxonomy" id="2790657"/>
    <lineage>
        <taxon>Bacteria</taxon>
        <taxon>Pseudomonadati</taxon>
        <taxon>Campylobacterota</taxon>
        <taxon>Epsilonproteobacteria</taxon>
        <taxon>Campylobacterales</taxon>
        <taxon>Campylobacteraceae</taxon>
        <taxon>Campylobacter</taxon>
    </lineage>
</organism>
<comment type="function">
    <text evidence="5">An accessory protein needed during the final step in the assembly of 30S ribosomal subunit, possibly for assembly of the head region. Essential for efficient processing of 16S rRNA. May be needed both before and after RbfA during the maturation of 16S rRNA. It has affinity for free ribosomal 30S subunits but not for 70S ribosomes.</text>
</comment>
<gene>
    <name evidence="5 8" type="primary">rimM</name>
    <name evidence="8" type="ORF">LMG8286_00331</name>
</gene>
<dbReference type="Pfam" id="PF01782">
    <property type="entry name" value="RimM"/>
    <property type="match status" value="1"/>
</dbReference>
<keyword evidence="1 5" id="KW-0963">Cytoplasm</keyword>
<keyword evidence="3 5" id="KW-0698">rRNA processing</keyword>
<dbReference type="Gene3D" id="2.30.30.240">
    <property type="entry name" value="PRC-barrel domain"/>
    <property type="match status" value="1"/>
</dbReference>
<evidence type="ECO:0000256" key="2">
    <source>
        <dbReference type="ARBA" id="ARBA00022517"/>
    </source>
</evidence>
<dbReference type="PANTHER" id="PTHR33692">
    <property type="entry name" value="RIBOSOME MATURATION FACTOR RIMM"/>
    <property type="match status" value="1"/>
</dbReference>
<dbReference type="PANTHER" id="PTHR33692:SF1">
    <property type="entry name" value="RIBOSOME MATURATION FACTOR RIMM"/>
    <property type="match status" value="1"/>
</dbReference>
<comment type="subcellular location">
    <subcellularLocation>
        <location evidence="5">Cytoplasm</location>
    </subcellularLocation>
</comment>
<evidence type="ECO:0000313" key="9">
    <source>
        <dbReference type="Proteomes" id="UP000789359"/>
    </source>
</evidence>
<keyword evidence="4 5" id="KW-0143">Chaperone</keyword>
<dbReference type="InterPro" id="IPR009000">
    <property type="entry name" value="Transl_B-barrel_sf"/>
</dbReference>
<evidence type="ECO:0000256" key="5">
    <source>
        <dbReference type="HAMAP-Rule" id="MF_00014"/>
    </source>
</evidence>
<reference evidence="8 9" key="1">
    <citation type="submission" date="2020-11" db="EMBL/GenBank/DDBJ databases">
        <authorList>
            <person name="Peeters C."/>
        </authorList>
    </citation>
    <scope>NUCLEOTIDE SEQUENCE [LARGE SCALE GENOMIC DNA]</scope>
    <source>
        <strain evidence="8 9">LMG 8286</strain>
    </source>
</reference>
<feature type="domain" description="Ribosome maturation factor RimM PRC barrel" evidence="7">
    <location>
        <begin position="99"/>
        <end position="167"/>
    </location>
</feature>
<dbReference type="InterPro" id="IPR002676">
    <property type="entry name" value="RimM_N"/>
</dbReference>
<protein>
    <recommendedName>
        <fullName evidence="5">Ribosome maturation factor RimM</fullName>
    </recommendedName>
</protein>
<dbReference type="SUPFAM" id="SSF50346">
    <property type="entry name" value="PRC-barrel domain"/>
    <property type="match status" value="1"/>
</dbReference>
<dbReference type="InterPro" id="IPR011033">
    <property type="entry name" value="PRC_barrel-like_sf"/>
</dbReference>
<evidence type="ECO:0000259" key="7">
    <source>
        <dbReference type="Pfam" id="PF24986"/>
    </source>
</evidence>
<dbReference type="NCBIfam" id="TIGR02273">
    <property type="entry name" value="16S_RimM"/>
    <property type="match status" value="1"/>
</dbReference>
<dbReference type="RefSeq" id="WP_230056127.1">
    <property type="nucleotide sequence ID" value="NZ_CAJHOE010000001.1"/>
</dbReference>
<sequence>MKSDILEVAQLGKSVGLKGYVKLHNRSDFPEQFKKGAKFFDKNNTELVIKHYDKIRSEVLFEDFESIEKAKELTNRILYTTIEQTRKACKLKKDEYFYFDIIGLKVVENNEILGVVDDIEQVAKDSLLLVETDEKLTQNGFAKSFYLPYIDNFVKSIDLQTKEILAINAKALLESS</sequence>
<evidence type="ECO:0000259" key="6">
    <source>
        <dbReference type="Pfam" id="PF01782"/>
    </source>
</evidence>
<keyword evidence="2 5" id="KW-0690">Ribosome biogenesis</keyword>
<dbReference type="SUPFAM" id="SSF50447">
    <property type="entry name" value="Translation proteins"/>
    <property type="match status" value="1"/>
</dbReference>
<dbReference type="HAMAP" id="MF_00014">
    <property type="entry name" value="Ribosome_mat_RimM"/>
    <property type="match status" value="1"/>
</dbReference>
<dbReference type="Pfam" id="PF24986">
    <property type="entry name" value="PRC_RimM"/>
    <property type="match status" value="1"/>
</dbReference>